<proteinExistence type="predicted"/>
<sequence>MAENHGLGNGDGAVDITESLELFISVIAQNVVLFNSVQCFLLSLQFDNVWIRNNFLISGEHSSLPLNADALILMTLGCNHYISLIQDKHFDFLGIYEFQFGTPVQHGARCANYNLLRDLQTPLHSEFIASNYFSSKLPSQLVGS</sequence>
<dbReference type="Ensembl" id="ENSNPET00000016228.1">
    <property type="protein sequence ID" value="ENSNPEP00000015834.1"/>
    <property type="gene ID" value="ENSNPEG00000011810.1"/>
</dbReference>
<accession>A0A8C6ZQV3</accession>
<evidence type="ECO:0000313" key="2">
    <source>
        <dbReference type="Proteomes" id="UP000694420"/>
    </source>
</evidence>
<reference evidence="1" key="1">
    <citation type="submission" date="2025-08" db="UniProtKB">
        <authorList>
            <consortium name="Ensembl"/>
        </authorList>
    </citation>
    <scope>IDENTIFICATION</scope>
</reference>
<name>A0A8C6ZQV3_NOTPE</name>
<dbReference type="AlphaFoldDB" id="A0A8C6ZQV3"/>
<evidence type="ECO:0000313" key="1">
    <source>
        <dbReference type="Ensembl" id="ENSNPEP00000015834.1"/>
    </source>
</evidence>
<keyword evidence="2" id="KW-1185">Reference proteome</keyword>
<dbReference type="Proteomes" id="UP000694420">
    <property type="component" value="Unplaced"/>
</dbReference>
<reference evidence="1" key="2">
    <citation type="submission" date="2025-09" db="UniProtKB">
        <authorList>
            <consortium name="Ensembl"/>
        </authorList>
    </citation>
    <scope>IDENTIFICATION</scope>
</reference>
<protein>
    <submittedName>
        <fullName evidence="1">Uncharacterized protein</fullName>
    </submittedName>
</protein>
<organism evidence="1 2">
    <name type="scientific">Nothoprocta perdicaria</name>
    <name type="common">Chilean tinamou</name>
    <name type="synonym">Crypturus perdicarius</name>
    <dbReference type="NCBI Taxonomy" id="30464"/>
    <lineage>
        <taxon>Eukaryota</taxon>
        <taxon>Metazoa</taxon>
        <taxon>Chordata</taxon>
        <taxon>Craniata</taxon>
        <taxon>Vertebrata</taxon>
        <taxon>Euteleostomi</taxon>
        <taxon>Archelosauria</taxon>
        <taxon>Archosauria</taxon>
        <taxon>Dinosauria</taxon>
        <taxon>Saurischia</taxon>
        <taxon>Theropoda</taxon>
        <taxon>Coelurosauria</taxon>
        <taxon>Aves</taxon>
        <taxon>Palaeognathae</taxon>
        <taxon>Tinamiformes</taxon>
        <taxon>Tinamidae</taxon>
        <taxon>Nothoprocta</taxon>
    </lineage>
</organism>